<keyword evidence="1" id="KW-0812">Transmembrane</keyword>
<feature type="transmembrane region" description="Helical" evidence="1">
    <location>
        <begin position="47"/>
        <end position="67"/>
    </location>
</feature>
<dbReference type="EMBL" id="CP002480">
    <property type="protein sequence ID" value="ADW70017.1"/>
    <property type="molecule type" value="Genomic_DNA"/>
</dbReference>
<evidence type="ECO:0000313" key="3">
    <source>
        <dbReference type="Proteomes" id="UP000000343"/>
    </source>
</evidence>
<evidence type="ECO:0000313" key="2">
    <source>
        <dbReference type="EMBL" id="ADW70017.1"/>
    </source>
</evidence>
<protein>
    <submittedName>
        <fullName evidence="2">Uncharacterized protein</fullName>
    </submittedName>
</protein>
<organism evidence="3">
    <name type="scientific">Granulicella tundricola (strain ATCC BAA-1859 / DSM 23138 / MP5ACTX9)</name>
    <dbReference type="NCBI Taxonomy" id="1198114"/>
    <lineage>
        <taxon>Bacteria</taxon>
        <taxon>Pseudomonadati</taxon>
        <taxon>Acidobacteriota</taxon>
        <taxon>Terriglobia</taxon>
        <taxon>Terriglobales</taxon>
        <taxon>Acidobacteriaceae</taxon>
        <taxon>Granulicella</taxon>
    </lineage>
</organism>
<dbReference type="HOGENOM" id="CLU_670708_0_0_0"/>
<dbReference type="Gene3D" id="3.40.50.1820">
    <property type="entry name" value="alpha/beta hydrolase"/>
    <property type="match status" value="1"/>
</dbReference>
<evidence type="ECO:0000256" key="1">
    <source>
        <dbReference type="SAM" id="Phobius"/>
    </source>
</evidence>
<keyword evidence="1" id="KW-1133">Transmembrane helix</keyword>
<dbReference type="eggNOG" id="COG0412">
    <property type="taxonomic scope" value="Bacteria"/>
</dbReference>
<dbReference type="KEGG" id="acm:AciX9_2994"/>
<dbReference type="RefSeq" id="WP_013581331.1">
    <property type="nucleotide sequence ID" value="NC_015064.1"/>
</dbReference>
<dbReference type="STRING" id="1198114.AciX9_2994"/>
<gene>
    <name evidence="2" type="ordered locus">AciX9_2994</name>
</gene>
<dbReference type="PaxDb" id="1198114-AciX9_2994"/>
<dbReference type="Proteomes" id="UP000000343">
    <property type="component" value="Chromosome"/>
</dbReference>
<keyword evidence="1" id="KW-0472">Membrane</keyword>
<keyword evidence="3" id="KW-1185">Reference proteome</keyword>
<name>E8WZP3_GRATM</name>
<sequence>MPRLPKPRRLRSRRPALARLTENLRRSRTFVGETRTRVTERIRRQRLLFTAILTAGLIVFALAIWPFTKDHLEAISVLQQVSQKPVPALIADLVSHPVTTQDLTLDTESGKVRARLYMPANNPNAPALIVLHGVHHLGIDEPRLEGFASAMASTGLRVLTPELPDIKDYHVDSTSIKTIGESTQWFAHKTGAPVGVMGLSFSGGLALLAAADPLYKKDFKFVFAVGSQDSMNRVAQYYRTNQDERPNGSTELLPAHEYGPLVLEYEYVEDFVPRQDIARIRAVLRAHLYEDKPAEATASLKLDERQKAEALDLMDAASPHTRSLIAAAAARHANELNGLSPGGHLRTLMTPVYLLHGQADNIIPSAETLWMASELPTITLQAMLVSPVISHLDMGTNPTLADQWHLIHFFALIMHAAETPTGRTPWL</sequence>
<dbReference type="AlphaFoldDB" id="E8WZP3"/>
<reference evidence="3" key="1">
    <citation type="submission" date="2011-01" db="EMBL/GenBank/DDBJ databases">
        <title>Complete sequence of chromosome of Acidobacterium sp. MP5ACTX9.</title>
        <authorList>
            <consortium name="US DOE Joint Genome Institute"/>
            <person name="Lucas S."/>
            <person name="Copeland A."/>
            <person name="Lapidus A."/>
            <person name="Cheng J.-F."/>
            <person name="Goodwin L."/>
            <person name="Pitluck S."/>
            <person name="Teshima H."/>
            <person name="Detter J.C."/>
            <person name="Han C."/>
            <person name="Tapia R."/>
            <person name="Land M."/>
            <person name="Hauser L."/>
            <person name="Kyrpides N."/>
            <person name="Ivanova N."/>
            <person name="Ovchinnikova G."/>
            <person name="Pagani I."/>
            <person name="Rawat S.R."/>
            <person name="Mannisto M."/>
            <person name="Haggblom M.M."/>
            <person name="Woyke T."/>
        </authorList>
    </citation>
    <scope>NUCLEOTIDE SEQUENCE [LARGE SCALE GENOMIC DNA]</scope>
    <source>
        <strain evidence="3">MP5ACTX9</strain>
    </source>
</reference>
<proteinExistence type="predicted"/>
<dbReference type="InterPro" id="IPR029058">
    <property type="entry name" value="AB_hydrolase_fold"/>
</dbReference>
<accession>E8WZP3</accession>
<dbReference type="SUPFAM" id="SSF53474">
    <property type="entry name" value="alpha/beta-Hydrolases"/>
    <property type="match status" value="1"/>
</dbReference>